<dbReference type="Gene3D" id="3.40.50.150">
    <property type="entry name" value="Vaccinia Virus protein VP39"/>
    <property type="match status" value="1"/>
</dbReference>
<dbReference type="Proteomes" id="UP000241960">
    <property type="component" value="Unassembled WGS sequence"/>
</dbReference>
<evidence type="ECO:0000313" key="1">
    <source>
        <dbReference type="EMBL" id="PTI76438.1"/>
    </source>
</evidence>
<dbReference type="PIRSF" id="PIRSF018637">
    <property type="entry name" value="TrmK"/>
    <property type="match status" value="1"/>
</dbReference>
<dbReference type="PANTHER" id="PTHR38451:SF1">
    <property type="entry name" value="TRNA (ADENINE(22)-N(1))-METHYLTRANSFERASE"/>
    <property type="match status" value="1"/>
</dbReference>
<dbReference type="GO" id="GO:0160105">
    <property type="term" value="F:tRNA (adenine(22)-N1)-methyltransferase activity"/>
    <property type="evidence" value="ECO:0007669"/>
    <property type="project" value="InterPro"/>
</dbReference>
<name>A0A9Q6MV64_9STAP</name>
<organism evidence="1 2">
    <name type="scientific">Staphylococcus succinus</name>
    <dbReference type="NCBI Taxonomy" id="61015"/>
    <lineage>
        <taxon>Bacteria</taxon>
        <taxon>Bacillati</taxon>
        <taxon>Bacillota</taxon>
        <taxon>Bacilli</taxon>
        <taxon>Bacillales</taxon>
        <taxon>Staphylococcaceae</taxon>
        <taxon>Staphylococcus</taxon>
    </lineage>
</organism>
<protein>
    <submittedName>
        <fullName evidence="1">tRNA (Adenine(22)-N(1))-methyltransferase TrmK</fullName>
    </submittedName>
</protein>
<dbReference type="InterPro" id="IPR029063">
    <property type="entry name" value="SAM-dependent_MTases_sf"/>
</dbReference>
<dbReference type="InterPro" id="IPR006901">
    <property type="entry name" value="TrmK"/>
</dbReference>
<reference evidence="1 2" key="1">
    <citation type="journal article" date="2016" name="Front. Microbiol.">
        <title>Comprehensive Phylogenetic Analysis of Bovine Non-aureus Staphylococci Species Based on Whole-Genome Sequencing.</title>
        <authorList>
            <person name="Naushad S."/>
            <person name="Barkema H.W."/>
            <person name="Luby C."/>
            <person name="Condas L.A."/>
            <person name="Nobrega D.B."/>
            <person name="Carson D.A."/>
            <person name="De Buck J."/>
        </authorList>
    </citation>
    <scope>NUCLEOTIDE SEQUENCE [LARGE SCALE GENOMIC DNA]</scope>
    <source>
        <strain evidence="1 2">SNUC 1231</strain>
    </source>
</reference>
<dbReference type="Pfam" id="PF04816">
    <property type="entry name" value="TrmK"/>
    <property type="match status" value="1"/>
</dbReference>
<dbReference type="PANTHER" id="PTHR38451">
    <property type="entry name" value="TRNA (ADENINE(22)-N(1))-METHYLTRANSFERASE"/>
    <property type="match status" value="1"/>
</dbReference>
<gene>
    <name evidence="1" type="ORF">BU058_04195</name>
</gene>
<dbReference type="AlphaFoldDB" id="A0A9Q6MV64"/>
<evidence type="ECO:0000313" key="2">
    <source>
        <dbReference type="Proteomes" id="UP000241960"/>
    </source>
</evidence>
<comment type="caution">
    <text evidence="1">The sequence shown here is derived from an EMBL/GenBank/DDBJ whole genome shotgun (WGS) entry which is preliminary data.</text>
</comment>
<dbReference type="Gene3D" id="1.10.287.1890">
    <property type="match status" value="1"/>
</dbReference>
<sequence length="225" mass="25508">MIPLNQRLKKVSSYIKGDCLADIGSDHAYLPIYAIDNNIVKTAIAGEVIKGPYDASKRSVSDHQLNSVIDVRLGDGLSVIEEKDDISSITICGMGGPLIAKIISEGSDKLQNQPRLILQSNIQSSAIRKCLAQLNYEIITEDILEEKGHIYEIIVADFTKQQIQLTEIEEKFGPKLIMNKNQLFYKKWKHELNSLYKIKQNLNPQQHHDRLKEIDEEINLINEVI</sequence>
<dbReference type="EMBL" id="PZFQ01000010">
    <property type="protein sequence ID" value="PTI76438.1"/>
    <property type="molecule type" value="Genomic_DNA"/>
</dbReference>
<proteinExistence type="predicted"/>
<accession>A0A9Q6MV64</accession>
<dbReference type="RefSeq" id="WP_073504321.1">
    <property type="nucleotide sequence ID" value="NZ_CP018199.1"/>
</dbReference>